<dbReference type="OrthoDB" id="274641at2759"/>
<comment type="subcellular location">
    <subcellularLocation>
        <location evidence="2">Mitochondrion inner membrane</location>
        <topology evidence="2">Peripheral membrane protein</topology>
        <orientation evidence="2">Matrix side</orientation>
    </subcellularLocation>
</comment>
<comment type="subunit">
    <text evidence="2">Complex I is composed of 45 different subunits.</text>
</comment>
<keyword evidence="2" id="KW-0999">Mitochondrion inner membrane</keyword>
<dbReference type="OMA" id="WHGWIHH"/>
<dbReference type="InParanoid" id="A0A7M7JB53"/>
<dbReference type="FunCoup" id="A0A7M7JB53">
    <property type="interactions" value="874"/>
</dbReference>
<dbReference type="CTD" id="33443"/>
<evidence type="ECO:0000313" key="3">
    <source>
        <dbReference type="EnsemblMetazoa" id="XP_022649355"/>
    </source>
</evidence>
<dbReference type="Proteomes" id="UP000594260">
    <property type="component" value="Unplaced"/>
</dbReference>
<keyword evidence="2" id="KW-0249">Electron transport</keyword>
<keyword evidence="2" id="KW-0679">Respiratory chain</keyword>
<protein>
    <recommendedName>
        <fullName evidence="2">NADH dehydrogenase [ubiquinone] 1 alpha subcomplex subunit 12</fullName>
    </recommendedName>
</protein>
<dbReference type="PANTHER" id="PTHR12910">
    <property type="entry name" value="NADH-UBIQUINONE OXIDOREDUCTASE SUBUNIT B17.2"/>
    <property type="match status" value="1"/>
</dbReference>
<comment type="function">
    <text evidence="2">Accessory subunit of the mitochondrial membrane respiratory chain NADH dehydrogenase (Complex I), that is believed not to be involved in catalysis. Complex I functions in the transfer of electrons from NADH to the respiratory chain. The immediate electron acceptor for the enzyme is believed to be ubiquinone.</text>
</comment>
<dbReference type="AlphaFoldDB" id="A0A7M7JB53"/>
<keyword evidence="2" id="KW-0496">Mitochondrion</keyword>
<dbReference type="GO" id="GO:0045271">
    <property type="term" value="C:respiratory chain complex I"/>
    <property type="evidence" value="ECO:0007669"/>
    <property type="project" value="InterPro"/>
</dbReference>
<reference evidence="3" key="1">
    <citation type="submission" date="2021-01" db="UniProtKB">
        <authorList>
            <consortium name="EnsemblMetazoa"/>
        </authorList>
    </citation>
    <scope>IDENTIFICATION</scope>
</reference>
<proteinExistence type="inferred from homology"/>
<evidence type="ECO:0000256" key="2">
    <source>
        <dbReference type="RuleBase" id="RU363103"/>
    </source>
</evidence>
<name>A0A7M7JB53_VARDE</name>
<dbReference type="GO" id="GO:0005743">
    <property type="term" value="C:mitochondrial inner membrane"/>
    <property type="evidence" value="ECO:0007669"/>
    <property type="project" value="UniProtKB-SubCell"/>
</dbReference>
<organism evidence="3 4">
    <name type="scientific">Varroa destructor</name>
    <name type="common">Honeybee mite</name>
    <dbReference type="NCBI Taxonomy" id="109461"/>
    <lineage>
        <taxon>Eukaryota</taxon>
        <taxon>Metazoa</taxon>
        <taxon>Ecdysozoa</taxon>
        <taxon>Arthropoda</taxon>
        <taxon>Chelicerata</taxon>
        <taxon>Arachnida</taxon>
        <taxon>Acari</taxon>
        <taxon>Parasitiformes</taxon>
        <taxon>Mesostigmata</taxon>
        <taxon>Gamasina</taxon>
        <taxon>Dermanyssoidea</taxon>
        <taxon>Varroidae</taxon>
        <taxon>Varroa</taxon>
    </lineage>
</organism>
<dbReference type="InterPro" id="IPR007763">
    <property type="entry name" value="NDUFA12"/>
</dbReference>
<keyword evidence="2" id="KW-0813">Transport</keyword>
<keyword evidence="4" id="KW-1185">Reference proteome</keyword>
<dbReference type="Pfam" id="PF05071">
    <property type="entry name" value="NDUFA12"/>
    <property type="match status" value="1"/>
</dbReference>
<dbReference type="KEGG" id="vde:111245363"/>
<dbReference type="EnsemblMetazoa" id="XM_022793620">
    <property type="protein sequence ID" value="XP_022649355"/>
    <property type="gene ID" value="LOC111245363"/>
</dbReference>
<evidence type="ECO:0000256" key="1">
    <source>
        <dbReference type="ARBA" id="ARBA00007355"/>
    </source>
</evidence>
<keyword evidence="2" id="KW-0472">Membrane</keyword>
<dbReference type="GeneID" id="111245363"/>
<dbReference type="PANTHER" id="PTHR12910:SF2">
    <property type="entry name" value="NADH DEHYDROGENASE [UBIQUINONE] 1 ALPHA SUBCOMPLEX SUBUNIT 12"/>
    <property type="match status" value="1"/>
</dbReference>
<sequence>MNKIQKFFAIVKENGGWKSSLFKMYRQDELKTGTLVGTDAFGNKYYENNEYFMGRNRWVEYADKVKMDYDGSQIPAEWHRWMHYITDKPPTIEKYPQYKWLSGHQENFTGTQRAYMPYDTVPQKIHPWKPGQK</sequence>
<accession>A0A7M7JB53</accession>
<dbReference type="GO" id="GO:0006979">
    <property type="term" value="P:response to oxidative stress"/>
    <property type="evidence" value="ECO:0007669"/>
    <property type="project" value="TreeGrafter"/>
</dbReference>
<comment type="similarity">
    <text evidence="1 2">Belongs to the complex I NDUFA12 subunit family.</text>
</comment>
<evidence type="ECO:0000313" key="4">
    <source>
        <dbReference type="Proteomes" id="UP000594260"/>
    </source>
</evidence>
<dbReference type="RefSeq" id="XP_022649355.1">
    <property type="nucleotide sequence ID" value="XM_022793620.1"/>
</dbReference>